<sequence length="146" mass="16327">MWSLTWAFLSDWWRRNSVPGGACLFTHDILQYTPLAFGPASYRPSPLSGVSRSGFLSSLFIAWKSDTAVPLLQEQDIDPCQLRDGTTSHGKDRKESPGTSEAMGVIGWRVFTLYYSWTCTAGHVPFLPCKPQPLCESYNSGRRKSC</sequence>
<evidence type="ECO:0000256" key="1">
    <source>
        <dbReference type="SAM" id="MobiDB-lite"/>
    </source>
</evidence>
<dbReference type="Proteomes" id="UP000054549">
    <property type="component" value="Unassembled WGS sequence"/>
</dbReference>
<dbReference type="InParanoid" id="A0A0C2TPD9"/>
<proteinExistence type="predicted"/>
<gene>
    <name evidence="2" type="ORF">M378DRAFT_763660</name>
</gene>
<dbReference type="HOGENOM" id="CLU_1776978_0_0_1"/>
<protein>
    <submittedName>
        <fullName evidence="2">Uncharacterized protein</fullName>
    </submittedName>
</protein>
<evidence type="ECO:0000313" key="3">
    <source>
        <dbReference type="Proteomes" id="UP000054549"/>
    </source>
</evidence>
<dbReference type="EMBL" id="KN818226">
    <property type="protein sequence ID" value="KIL69064.1"/>
    <property type="molecule type" value="Genomic_DNA"/>
</dbReference>
<name>A0A0C2TPD9_AMAMK</name>
<evidence type="ECO:0000313" key="2">
    <source>
        <dbReference type="EMBL" id="KIL69064.1"/>
    </source>
</evidence>
<reference evidence="2 3" key="1">
    <citation type="submission" date="2014-04" db="EMBL/GenBank/DDBJ databases">
        <title>Evolutionary Origins and Diversification of the Mycorrhizal Mutualists.</title>
        <authorList>
            <consortium name="DOE Joint Genome Institute"/>
            <consortium name="Mycorrhizal Genomics Consortium"/>
            <person name="Kohler A."/>
            <person name="Kuo A."/>
            <person name="Nagy L.G."/>
            <person name="Floudas D."/>
            <person name="Copeland A."/>
            <person name="Barry K.W."/>
            <person name="Cichocki N."/>
            <person name="Veneault-Fourrey C."/>
            <person name="LaButti K."/>
            <person name="Lindquist E.A."/>
            <person name="Lipzen A."/>
            <person name="Lundell T."/>
            <person name="Morin E."/>
            <person name="Murat C."/>
            <person name="Riley R."/>
            <person name="Ohm R."/>
            <person name="Sun H."/>
            <person name="Tunlid A."/>
            <person name="Henrissat B."/>
            <person name="Grigoriev I.V."/>
            <person name="Hibbett D.S."/>
            <person name="Martin F."/>
        </authorList>
    </citation>
    <scope>NUCLEOTIDE SEQUENCE [LARGE SCALE GENOMIC DNA]</scope>
    <source>
        <strain evidence="2 3">Koide BX008</strain>
    </source>
</reference>
<feature type="region of interest" description="Disordered" evidence="1">
    <location>
        <begin position="81"/>
        <end position="100"/>
    </location>
</feature>
<dbReference type="AlphaFoldDB" id="A0A0C2TPD9"/>
<organism evidence="2 3">
    <name type="scientific">Amanita muscaria (strain Koide BX008)</name>
    <dbReference type="NCBI Taxonomy" id="946122"/>
    <lineage>
        <taxon>Eukaryota</taxon>
        <taxon>Fungi</taxon>
        <taxon>Dikarya</taxon>
        <taxon>Basidiomycota</taxon>
        <taxon>Agaricomycotina</taxon>
        <taxon>Agaricomycetes</taxon>
        <taxon>Agaricomycetidae</taxon>
        <taxon>Agaricales</taxon>
        <taxon>Pluteineae</taxon>
        <taxon>Amanitaceae</taxon>
        <taxon>Amanita</taxon>
    </lineage>
</organism>
<keyword evidence="3" id="KW-1185">Reference proteome</keyword>
<accession>A0A0C2TPD9</accession>